<organism evidence="1 2">
    <name type="scientific">Myxococcus fulvus</name>
    <dbReference type="NCBI Taxonomy" id="33"/>
    <lineage>
        <taxon>Bacteria</taxon>
        <taxon>Pseudomonadati</taxon>
        <taxon>Myxococcota</taxon>
        <taxon>Myxococcia</taxon>
        <taxon>Myxococcales</taxon>
        <taxon>Cystobacterineae</taxon>
        <taxon>Myxococcaceae</taxon>
        <taxon>Myxococcus</taxon>
    </lineage>
</organism>
<name>A0ABY1BYF7_MYXFU</name>
<evidence type="ECO:0008006" key="3">
    <source>
        <dbReference type="Google" id="ProtNLM"/>
    </source>
</evidence>
<gene>
    <name evidence="1" type="ORF">SAMN05443572_1011208</name>
</gene>
<dbReference type="Proteomes" id="UP000183760">
    <property type="component" value="Unassembled WGS sequence"/>
</dbReference>
<protein>
    <recommendedName>
        <fullName evidence="3">Response regulator</fullName>
    </recommendedName>
</protein>
<comment type="caution">
    <text evidence="1">The sequence shown here is derived from an EMBL/GenBank/DDBJ whole genome shotgun (WGS) entry which is preliminary data.</text>
</comment>
<reference evidence="1 2" key="1">
    <citation type="submission" date="2016-10" db="EMBL/GenBank/DDBJ databases">
        <authorList>
            <person name="Varghese N."/>
            <person name="Submissions S."/>
        </authorList>
    </citation>
    <scope>NUCLEOTIDE SEQUENCE [LARGE SCALE GENOMIC DNA]</scope>
    <source>
        <strain evidence="1 2">DSM 16525</strain>
    </source>
</reference>
<keyword evidence="2" id="KW-1185">Reference proteome</keyword>
<evidence type="ECO:0000313" key="1">
    <source>
        <dbReference type="EMBL" id="SET13669.1"/>
    </source>
</evidence>
<dbReference type="EMBL" id="FOIB01000001">
    <property type="protein sequence ID" value="SET13669.1"/>
    <property type="molecule type" value="Genomic_DNA"/>
</dbReference>
<proteinExistence type="predicted"/>
<dbReference type="RefSeq" id="WP_255316104.1">
    <property type="nucleotide sequence ID" value="NZ_BJXR01000006.1"/>
</dbReference>
<sequence length="41" mass="4461">MKPGPRILVVDDAPGIVDAVRCLPRDVERPLVLQPLQVSPT</sequence>
<evidence type="ECO:0000313" key="2">
    <source>
        <dbReference type="Proteomes" id="UP000183760"/>
    </source>
</evidence>
<accession>A0ABY1BYF7</accession>